<geneLocation type="plasmid" evidence="3 4">
    <name>unnamed1</name>
</geneLocation>
<evidence type="ECO:0000313" key="4">
    <source>
        <dbReference type="Proteomes" id="UP000185426"/>
    </source>
</evidence>
<sequence length="110" mass="12301">MSNASNIFMLTGHTGKKLTKVIQGEKTFVYVSLAVKRNFKNSMGEYETDWVNLVAYNKVADYLDGLEAGSLLSVLGYISSFKKIKDNQVTQDQSLVIEQFNILNRKGAKS</sequence>
<dbReference type="Pfam" id="PF00436">
    <property type="entry name" value="SSB"/>
    <property type="match status" value="1"/>
</dbReference>
<gene>
    <name evidence="3" type="ORF">BSA145_21090</name>
</gene>
<dbReference type="EMBL" id="CP015608">
    <property type="protein sequence ID" value="APT48362.1"/>
    <property type="molecule type" value="Genomic_DNA"/>
</dbReference>
<dbReference type="InterPro" id="IPR000424">
    <property type="entry name" value="Primosome_PriB/ssb"/>
</dbReference>
<evidence type="ECO:0008006" key="5">
    <source>
        <dbReference type="Google" id="ProtNLM"/>
    </source>
</evidence>
<name>A0A1L6ZPD2_BACIA</name>
<keyword evidence="3" id="KW-0614">Plasmid</keyword>
<reference evidence="3 4" key="1">
    <citation type="submission" date="2016-05" db="EMBL/GenBank/DDBJ databases">
        <title>Complete Genome and Methylome Analysis of Psychrotrophic Bacterial Isolates from Antarctic Lake Untersee.</title>
        <authorList>
            <person name="Fomenkov A."/>
            <person name="Akimov V.N."/>
            <person name="Vasilyeva L.V."/>
            <person name="Andersen D."/>
            <person name="Vincze T."/>
            <person name="Roberts R.J."/>
        </authorList>
    </citation>
    <scope>NUCLEOTIDE SEQUENCE [LARGE SCALE GENOMIC DNA]</scope>
    <source>
        <strain evidence="3 4">U14-5</strain>
        <plasmid evidence="3 4">unnamed1</plasmid>
    </source>
</reference>
<protein>
    <recommendedName>
        <fullName evidence="5">Single-stranded DNA-binding protein</fullName>
    </recommendedName>
</protein>
<dbReference type="Proteomes" id="UP000185426">
    <property type="component" value="Plasmid unnamed1"/>
</dbReference>
<proteinExistence type="predicted"/>
<evidence type="ECO:0000256" key="1">
    <source>
        <dbReference type="ARBA" id="ARBA00023125"/>
    </source>
</evidence>
<dbReference type="InterPro" id="IPR012340">
    <property type="entry name" value="NA-bd_OB-fold"/>
</dbReference>
<keyword evidence="1 2" id="KW-0238">DNA-binding</keyword>
<dbReference type="RefSeq" id="WP_075623788.1">
    <property type="nucleotide sequence ID" value="NZ_CP015608.1"/>
</dbReference>
<accession>A0A1L6ZPD2</accession>
<dbReference type="PROSITE" id="PS50935">
    <property type="entry name" value="SSB"/>
    <property type="match status" value="1"/>
</dbReference>
<dbReference type="Gene3D" id="2.40.50.140">
    <property type="entry name" value="Nucleic acid-binding proteins"/>
    <property type="match status" value="1"/>
</dbReference>
<evidence type="ECO:0000313" key="3">
    <source>
        <dbReference type="EMBL" id="APT48362.1"/>
    </source>
</evidence>
<dbReference type="GO" id="GO:0003697">
    <property type="term" value="F:single-stranded DNA binding"/>
    <property type="evidence" value="ECO:0007669"/>
    <property type="project" value="InterPro"/>
</dbReference>
<evidence type="ECO:0000256" key="2">
    <source>
        <dbReference type="PROSITE-ProRule" id="PRU00252"/>
    </source>
</evidence>
<dbReference type="AlphaFoldDB" id="A0A1L6ZPD2"/>
<organism evidence="3 4">
    <name type="scientific">Bacillus safensis</name>
    <dbReference type="NCBI Taxonomy" id="561879"/>
    <lineage>
        <taxon>Bacteria</taxon>
        <taxon>Bacillati</taxon>
        <taxon>Bacillota</taxon>
        <taxon>Bacilli</taxon>
        <taxon>Bacillales</taxon>
        <taxon>Bacillaceae</taxon>
        <taxon>Bacillus</taxon>
    </lineage>
</organism>
<dbReference type="SUPFAM" id="SSF50249">
    <property type="entry name" value="Nucleic acid-binding proteins"/>
    <property type="match status" value="1"/>
</dbReference>